<dbReference type="PANTHER" id="PTHR43046">
    <property type="entry name" value="GDP-MANNOSE MANNOSYL HYDROLASE"/>
    <property type="match status" value="1"/>
</dbReference>
<comment type="similarity">
    <text evidence="3">Belongs to the Nudix hydrolase family.</text>
</comment>
<dbReference type="PROSITE" id="PS51462">
    <property type="entry name" value="NUDIX"/>
    <property type="match status" value="1"/>
</dbReference>
<dbReference type="PRINTS" id="PR00502">
    <property type="entry name" value="NUDIXFAMILY"/>
</dbReference>
<name>A0ABY2SD74_9HYPH</name>
<dbReference type="InterPro" id="IPR000086">
    <property type="entry name" value="NUDIX_hydrolase_dom"/>
</dbReference>
<evidence type="ECO:0000256" key="1">
    <source>
        <dbReference type="ARBA" id="ARBA00001946"/>
    </source>
</evidence>
<dbReference type="InterPro" id="IPR020476">
    <property type="entry name" value="Nudix_hydrolase"/>
</dbReference>
<keyword evidence="2 3" id="KW-0378">Hydrolase</keyword>
<dbReference type="SUPFAM" id="SSF55811">
    <property type="entry name" value="Nudix"/>
    <property type="match status" value="1"/>
</dbReference>
<protein>
    <submittedName>
        <fullName evidence="5">NUDIX domain-containing protein</fullName>
    </submittedName>
</protein>
<evidence type="ECO:0000256" key="2">
    <source>
        <dbReference type="ARBA" id="ARBA00022801"/>
    </source>
</evidence>
<sequence length="154" mass="17676">MSYVTEMRNIIGHRMLLLAGANVIIVRSDGQLLLQQRKDHTWGLPGGLLEVGESLEQTAIREVKEETNLDINSLIFFNVFSGQDYSFTLQNKDEINVITALYFTDQWSGELINDPSEGLALEFFPATHLPSAMNEEYLTYISFFRSHPSWQWDE</sequence>
<dbReference type="EMBL" id="SZPQ01000101">
    <property type="protein sequence ID" value="TKI02188.1"/>
    <property type="molecule type" value="Genomic_DNA"/>
</dbReference>
<dbReference type="RefSeq" id="WP_136993153.1">
    <property type="nucleotide sequence ID" value="NZ_SZPQ01000101.1"/>
</dbReference>
<comment type="cofactor">
    <cofactor evidence="1">
        <name>Mg(2+)</name>
        <dbReference type="ChEBI" id="CHEBI:18420"/>
    </cofactor>
</comment>
<evidence type="ECO:0000313" key="5">
    <source>
        <dbReference type="EMBL" id="TKI02188.1"/>
    </source>
</evidence>
<reference evidence="5 6" key="1">
    <citation type="submission" date="2019-04" db="EMBL/GenBank/DDBJ databases">
        <authorList>
            <person name="Li M."/>
            <person name="Gao C."/>
        </authorList>
    </citation>
    <scope>NUCLEOTIDE SEQUENCE [LARGE SCALE GENOMIC DNA]</scope>
    <source>
        <strain evidence="5 6">BGMRC 2031</strain>
    </source>
</reference>
<evidence type="ECO:0000256" key="3">
    <source>
        <dbReference type="RuleBase" id="RU003476"/>
    </source>
</evidence>
<dbReference type="PROSITE" id="PS00893">
    <property type="entry name" value="NUDIX_BOX"/>
    <property type="match status" value="1"/>
</dbReference>
<dbReference type="PANTHER" id="PTHR43046:SF2">
    <property type="entry name" value="8-OXO-DGTP DIPHOSPHATASE-RELATED"/>
    <property type="match status" value="1"/>
</dbReference>
<dbReference type="Proteomes" id="UP000305202">
    <property type="component" value="Unassembled WGS sequence"/>
</dbReference>
<organism evidence="5 6">
    <name type="scientific">Martelella alba</name>
    <dbReference type="NCBI Taxonomy" id="2590451"/>
    <lineage>
        <taxon>Bacteria</taxon>
        <taxon>Pseudomonadati</taxon>
        <taxon>Pseudomonadota</taxon>
        <taxon>Alphaproteobacteria</taxon>
        <taxon>Hyphomicrobiales</taxon>
        <taxon>Aurantimonadaceae</taxon>
        <taxon>Martelella</taxon>
    </lineage>
</organism>
<accession>A0ABY2SD74</accession>
<evidence type="ECO:0000259" key="4">
    <source>
        <dbReference type="PROSITE" id="PS51462"/>
    </source>
</evidence>
<dbReference type="Pfam" id="PF00293">
    <property type="entry name" value="NUDIX"/>
    <property type="match status" value="1"/>
</dbReference>
<evidence type="ECO:0000313" key="6">
    <source>
        <dbReference type="Proteomes" id="UP000305202"/>
    </source>
</evidence>
<feature type="domain" description="Nudix hydrolase" evidence="4">
    <location>
        <begin position="16"/>
        <end position="145"/>
    </location>
</feature>
<dbReference type="Gene3D" id="3.90.79.10">
    <property type="entry name" value="Nucleoside Triphosphate Pyrophosphohydrolase"/>
    <property type="match status" value="1"/>
</dbReference>
<dbReference type="InterPro" id="IPR015797">
    <property type="entry name" value="NUDIX_hydrolase-like_dom_sf"/>
</dbReference>
<dbReference type="CDD" id="cd04677">
    <property type="entry name" value="NUDIX_Hydrolase"/>
    <property type="match status" value="1"/>
</dbReference>
<dbReference type="InterPro" id="IPR020084">
    <property type="entry name" value="NUDIX_hydrolase_CS"/>
</dbReference>
<keyword evidence="6" id="KW-1185">Reference proteome</keyword>
<proteinExistence type="inferred from homology"/>
<comment type="caution">
    <text evidence="5">The sequence shown here is derived from an EMBL/GenBank/DDBJ whole genome shotgun (WGS) entry which is preliminary data.</text>
</comment>
<gene>
    <name evidence="5" type="ORF">FCN80_25650</name>
</gene>